<keyword evidence="2" id="KW-1133">Transmembrane helix</keyword>
<feature type="region of interest" description="Disordered" evidence="1">
    <location>
        <begin position="1"/>
        <end position="35"/>
    </location>
</feature>
<keyword evidence="2" id="KW-0812">Transmembrane</keyword>
<geneLocation type="plasmid" evidence="3">
    <name>pSD25</name>
</geneLocation>
<evidence type="ECO:0000256" key="1">
    <source>
        <dbReference type="SAM" id="MobiDB-lite"/>
    </source>
</evidence>
<dbReference type="Pfam" id="PF04956">
    <property type="entry name" value="TrbC"/>
    <property type="match status" value="1"/>
</dbReference>
<reference evidence="3" key="1">
    <citation type="journal article" date="2003" name="Plasmid">
        <title>Nucleotide sequence based characterizations of two cryptic plasmids from the marine bacterium Ruegeria isolate PR1b.</title>
        <authorList>
            <person name="Zhong Z."/>
            <person name="Caspi R."/>
            <person name="Helinski D."/>
            <person name="Knauf V."/>
            <person name="Sykes S."/>
            <person name="O'Byrne C."/>
            <person name="Shea T.P."/>
            <person name="Wilkinson J.E."/>
            <person name="DeLoughery C."/>
            <person name="Toukdarian A."/>
        </authorList>
    </citation>
    <scope>NUCLEOTIDE SEQUENCE</scope>
    <source>
        <strain evidence="3">PR1b</strain>
        <plasmid evidence="3">pSD25</plasmid>
    </source>
</reference>
<organism evidence="3">
    <name type="scientific">Ruegeria sp. PR1b</name>
    <dbReference type="NCBI Taxonomy" id="185588"/>
    <lineage>
        <taxon>Bacteria</taxon>
        <taxon>Pseudomonadati</taxon>
        <taxon>Pseudomonadota</taxon>
        <taxon>Alphaproteobacteria</taxon>
        <taxon>Rhodobacterales</taxon>
        <taxon>Roseobacteraceae</taxon>
        <taxon>Ruegeria</taxon>
    </lineage>
</organism>
<dbReference type="InterPro" id="IPR007039">
    <property type="entry name" value="TrbC/VirB2"/>
</dbReference>
<feature type="transmembrane region" description="Helical" evidence="2">
    <location>
        <begin position="149"/>
        <end position="166"/>
    </location>
</feature>
<proteinExistence type="predicted"/>
<sequence>MPSESIRATRPRTSTARRAICSRSSPPSRISTWRWRPTMPGRTAWSSIPAFHPSPRAATTSRASAGFGPGWQARPFPHRTSASQTACLPARPSSSIFSKTRKLRMLSHRLRRLLPVATTFAAFATPALAQDLSPIQTMLETVEAALTGPIGIAVATLAVIGTGFMCMMGRLNWGWFASVIIGIVLIFSAGTIVDGFS</sequence>
<dbReference type="AlphaFoldDB" id="Q8KW75"/>
<feature type="transmembrane region" description="Helical" evidence="2">
    <location>
        <begin position="110"/>
        <end position="129"/>
    </location>
</feature>
<protein>
    <submittedName>
        <fullName evidence="3">RC115</fullName>
    </submittedName>
</protein>
<name>Q8KW75_9RHOB</name>
<accession>Q8KW75</accession>
<feature type="compositionally biased region" description="Low complexity" evidence="1">
    <location>
        <begin position="11"/>
        <end position="35"/>
    </location>
</feature>
<dbReference type="EMBL" id="AF416331">
    <property type="protein sequence ID" value="AAN05188.1"/>
    <property type="molecule type" value="Genomic_DNA"/>
</dbReference>
<evidence type="ECO:0000256" key="2">
    <source>
        <dbReference type="SAM" id="Phobius"/>
    </source>
</evidence>
<keyword evidence="3" id="KW-0614">Plasmid</keyword>
<evidence type="ECO:0000313" key="3">
    <source>
        <dbReference type="EMBL" id="AAN05188.1"/>
    </source>
</evidence>
<keyword evidence="2" id="KW-0472">Membrane</keyword>
<feature type="transmembrane region" description="Helical" evidence="2">
    <location>
        <begin position="173"/>
        <end position="193"/>
    </location>
</feature>